<evidence type="ECO:0008006" key="4">
    <source>
        <dbReference type="Google" id="ProtNLM"/>
    </source>
</evidence>
<organism evidence="2 3">
    <name type="scientific">Amygdalobacter indicium</name>
    <dbReference type="NCBI Taxonomy" id="3029272"/>
    <lineage>
        <taxon>Bacteria</taxon>
        <taxon>Bacillati</taxon>
        <taxon>Bacillota</taxon>
        <taxon>Clostridia</taxon>
        <taxon>Eubacteriales</taxon>
        <taxon>Oscillospiraceae</taxon>
        <taxon>Amygdalobacter</taxon>
    </lineage>
</organism>
<keyword evidence="1" id="KW-0732">Signal</keyword>
<dbReference type="RefSeq" id="WP_315571465.1">
    <property type="nucleotide sequence ID" value="NZ_CP118868.1"/>
</dbReference>
<reference evidence="2 3" key="1">
    <citation type="submission" date="2023-02" db="EMBL/GenBank/DDBJ databases">
        <title>Novel Oscillospiraceae bacterial genomes.</title>
        <authorList>
            <person name="Srinivasan S."/>
            <person name="Austin M.N."/>
            <person name="Fiedler T.L."/>
            <person name="Strenk S.M."/>
            <person name="Agnew K.J."/>
            <person name="Nagana Gowda G.A."/>
            <person name="Raftery D."/>
            <person name="Beamer M.A."/>
            <person name="Achilles S.L."/>
            <person name="Wiesenfeld H.C."/>
            <person name="Fredricks D.N."/>
            <person name="Hillier S.L."/>
        </authorList>
    </citation>
    <scope>NUCLEOTIDE SEQUENCE [LARGE SCALE GENOMIC DNA]</scope>
    <source>
        <strain evidence="2 3">CHIC02 1186E3-8</strain>
    </source>
</reference>
<evidence type="ECO:0000313" key="3">
    <source>
        <dbReference type="Proteomes" id="UP001220478"/>
    </source>
</evidence>
<name>A0ABY8C620_9FIRM</name>
<proteinExistence type="predicted"/>
<accession>A0ABY8C620</accession>
<keyword evidence="3" id="KW-1185">Reference proteome</keyword>
<feature type="chain" id="PRO_5047155682" description="SH3 domain-containing protein" evidence="1">
    <location>
        <begin position="21"/>
        <end position="341"/>
    </location>
</feature>
<feature type="signal peptide" evidence="1">
    <location>
        <begin position="1"/>
        <end position="20"/>
    </location>
</feature>
<dbReference type="EMBL" id="CP118868">
    <property type="protein sequence ID" value="WEG35374.1"/>
    <property type="molecule type" value="Genomic_DNA"/>
</dbReference>
<evidence type="ECO:0000313" key="2">
    <source>
        <dbReference type="EMBL" id="WEG35374.1"/>
    </source>
</evidence>
<sequence length="341" mass="39022">MRKIKVLSLLVAGTMLLPLAACSGKGKTKPTDKKIVLSNLPTDPKTTEQKETKPYDFKPLKYSLIRNYVKDQDGDNFPFLQTKMLKDSDVYQYPEEHTKVLAKVKKDDKIYLIQNLANGWSFIHHGKDSGYVKTDVTDQEPIKGLKAKNPKTVLEGEMKVKQPCDQVINKENFKSTGKREPNMVYWKNFKFPFEKVSDFSLYSNDIFYKEPASDMIYKMIGPEFSPYDGKLTYLDGHRHRVAYNMWVNKFGKGDVFEITDKDGNAYKYKVVDAKQEQYSKYNAYIGACFDNGTSVVDALYFGTNYEGVVIQYCNDATTDPVINFFLCLPVLEEKPAATTTK</sequence>
<protein>
    <recommendedName>
        <fullName evidence="4">SH3 domain-containing protein</fullName>
    </recommendedName>
</protein>
<evidence type="ECO:0000256" key="1">
    <source>
        <dbReference type="SAM" id="SignalP"/>
    </source>
</evidence>
<gene>
    <name evidence="2" type="ORF">PYS61_05445</name>
</gene>
<dbReference type="Proteomes" id="UP001220478">
    <property type="component" value="Chromosome"/>
</dbReference>